<sequence>MRWTSWLPRRTSLRIGLALGATVAVAVPVAFAAASDRPAGQRTAPVPPSAEAPVATPSPSARPKASPSPVAKPSVTLDMDGWYSWAIIDRATGREYGSTNRGQTRFSESVIKAGLAAEFLRRADASGEEPPAYRMDQLRRMIRDSSDHMADQIWAAIGQEDGSRAIFRNCRMTDAGVFPDMWSQTYVSARDLSRLADCIADGRAAGPRWTPWLLDEMRNLRGIGDFGIGYAVAADARARVAKNGWFLHADHRWQVNCMAVTDGWALAVLTNYPERHGIRYGGSICQKVAERLLPTMALLRG</sequence>
<evidence type="ECO:0008006" key="5">
    <source>
        <dbReference type="Google" id="ProtNLM"/>
    </source>
</evidence>
<dbReference type="InterPro" id="IPR006311">
    <property type="entry name" value="TAT_signal"/>
</dbReference>
<dbReference type="SUPFAM" id="SSF56601">
    <property type="entry name" value="beta-lactamase/transpeptidase-like"/>
    <property type="match status" value="1"/>
</dbReference>
<feature type="compositionally biased region" description="Low complexity" evidence="1">
    <location>
        <begin position="51"/>
        <end position="73"/>
    </location>
</feature>
<dbReference type="RefSeq" id="WP_344082091.1">
    <property type="nucleotide sequence ID" value="NZ_BAAALS010000014.1"/>
</dbReference>
<accession>A0ABN2KJ67</accession>
<feature type="region of interest" description="Disordered" evidence="1">
    <location>
        <begin position="36"/>
        <end position="73"/>
    </location>
</feature>
<dbReference type="EMBL" id="BAAALS010000014">
    <property type="protein sequence ID" value="GAA1757511.1"/>
    <property type="molecule type" value="Genomic_DNA"/>
</dbReference>
<protein>
    <recommendedName>
        <fullName evidence="5">Beta-lactamase</fullName>
    </recommendedName>
</protein>
<evidence type="ECO:0000256" key="2">
    <source>
        <dbReference type="SAM" id="SignalP"/>
    </source>
</evidence>
<dbReference type="PROSITE" id="PS51318">
    <property type="entry name" value="TAT"/>
    <property type="match status" value="1"/>
</dbReference>
<dbReference type="Gene3D" id="3.40.710.10">
    <property type="entry name" value="DD-peptidase/beta-lactamase superfamily"/>
    <property type="match status" value="1"/>
</dbReference>
<organism evidence="3 4">
    <name type="scientific">Luedemannella helvata</name>
    <dbReference type="NCBI Taxonomy" id="349315"/>
    <lineage>
        <taxon>Bacteria</taxon>
        <taxon>Bacillati</taxon>
        <taxon>Actinomycetota</taxon>
        <taxon>Actinomycetes</taxon>
        <taxon>Micromonosporales</taxon>
        <taxon>Micromonosporaceae</taxon>
        <taxon>Luedemannella</taxon>
    </lineage>
</organism>
<feature type="signal peptide" evidence="2">
    <location>
        <begin position="1"/>
        <end position="32"/>
    </location>
</feature>
<evidence type="ECO:0000313" key="3">
    <source>
        <dbReference type="EMBL" id="GAA1757511.1"/>
    </source>
</evidence>
<name>A0ABN2KJ67_9ACTN</name>
<dbReference type="Proteomes" id="UP001500655">
    <property type="component" value="Unassembled WGS sequence"/>
</dbReference>
<reference evidence="3 4" key="1">
    <citation type="journal article" date="2019" name="Int. J. Syst. Evol. Microbiol.">
        <title>The Global Catalogue of Microorganisms (GCM) 10K type strain sequencing project: providing services to taxonomists for standard genome sequencing and annotation.</title>
        <authorList>
            <consortium name="The Broad Institute Genomics Platform"/>
            <consortium name="The Broad Institute Genome Sequencing Center for Infectious Disease"/>
            <person name="Wu L."/>
            <person name="Ma J."/>
        </authorList>
    </citation>
    <scope>NUCLEOTIDE SEQUENCE [LARGE SCALE GENOMIC DNA]</scope>
    <source>
        <strain evidence="3 4">JCM 13249</strain>
    </source>
</reference>
<keyword evidence="2" id="KW-0732">Signal</keyword>
<keyword evidence="4" id="KW-1185">Reference proteome</keyword>
<feature type="chain" id="PRO_5046176099" description="Beta-lactamase" evidence="2">
    <location>
        <begin position="33"/>
        <end position="301"/>
    </location>
</feature>
<evidence type="ECO:0000313" key="4">
    <source>
        <dbReference type="Proteomes" id="UP001500655"/>
    </source>
</evidence>
<comment type="caution">
    <text evidence="3">The sequence shown here is derived from an EMBL/GenBank/DDBJ whole genome shotgun (WGS) entry which is preliminary data.</text>
</comment>
<proteinExistence type="predicted"/>
<gene>
    <name evidence="3" type="ORF">GCM10009681_30960</name>
</gene>
<dbReference type="InterPro" id="IPR012338">
    <property type="entry name" value="Beta-lactam/transpept-like"/>
</dbReference>
<evidence type="ECO:0000256" key="1">
    <source>
        <dbReference type="SAM" id="MobiDB-lite"/>
    </source>
</evidence>